<dbReference type="SUPFAM" id="SSF53474">
    <property type="entry name" value="alpha/beta-Hydrolases"/>
    <property type="match status" value="1"/>
</dbReference>
<protein>
    <submittedName>
        <fullName evidence="2">Hydrolase</fullName>
    </submittedName>
</protein>
<dbReference type="PANTHER" id="PTHR43798">
    <property type="entry name" value="MONOACYLGLYCEROL LIPASE"/>
    <property type="match status" value="1"/>
</dbReference>
<dbReference type="Pfam" id="PF12697">
    <property type="entry name" value="Abhydrolase_6"/>
    <property type="match status" value="1"/>
</dbReference>
<accession>A0A5M3X2A8</accession>
<dbReference type="Gene3D" id="3.40.50.1820">
    <property type="entry name" value="alpha/beta hydrolase"/>
    <property type="match status" value="1"/>
</dbReference>
<dbReference type="EMBL" id="BLAE01000064">
    <property type="protein sequence ID" value="GES14732.1"/>
    <property type="molecule type" value="Genomic_DNA"/>
</dbReference>
<dbReference type="InterPro" id="IPR000073">
    <property type="entry name" value="AB_hydrolase_1"/>
</dbReference>
<dbReference type="RefSeq" id="WP_155359898.1">
    <property type="nucleotide sequence ID" value="NZ_BAAAHL010000007.1"/>
</dbReference>
<dbReference type="PRINTS" id="PR00111">
    <property type="entry name" value="ABHYDROLASE"/>
</dbReference>
<dbReference type="GO" id="GO:0016787">
    <property type="term" value="F:hydrolase activity"/>
    <property type="evidence" value="ECO:0007669"/>
    <property type="project" value="UniProtKB-KW"/>
</dbReference>
<comment type="caution">
    <text evidence="2">The sequence shown here is derived from an EMBL/GenBank/DDBJ whole genome shotgun (WGS) entry which is preliminary data.</text>
</comment>
<sequence>MSTEVAEREFASLAEVAAEIGVQAPGPRHVKRRWVSTVAGGHVSGLTWGAPPSGLVLLHEAGRSARQWDRLLLALDRPALAIDLPGHGRSDRRENGVYAPRRLAGPVAEAIRSFAPGRKVVAGAGLGALTAIALSIRHPELIERLVLVDTLPGTLGPFPAYQAHSSPEEVRAWLAEHRPGAADDARTELIQEADGRWAWRHQLPAAPVLDDETLWSPLTAVQAPVVLVRGPLIDAAAVEEFESRVPDAHVTTDLHTTLGGTP</sequence>
<organism evidence="2 3">
    <name type="scientific">Acrocarpospora macrocephala</name>
    <dbReference type="NCBI Taxonomy" id="150177"/>
    <lineage>
        <taxon>Bacteria</taxon>
        <taxon>Bacillati</taxon>
        <taxon>Actinomycetota</taxon>
        <taxon>Actinomycetes</taxon>
        <taxon>Streptosporangiales</taxon>
        <taxon>Streptosporangiaceae</taxon>
        <taxon>Acrocarpospora</taxon>
    </lineage>
</organism>
<dbReference type="AlphaFoldDB" id="A0A5M3X2A8"/>
<feature type="domain" description="AB hydrolase-1" evidence="1">
    <location>
        <begin position="55"/>
        <end position="250"/>
    </location>
</feature>
<reference evidence="2 3" key="1">
    <citation type="submission" date="2019-10" db="EMBL/GenBank/DDBJ databases">
        <title>Whole genome shotgun sequence of Acrocarpospora macrocephala NBRC 16266.</title>
        <authorList>
            <person name="Ichikawa N."/>
            <person name="Kimura A."/>
            <person name="Kitahashi Y."/>
            <person name="Komaki H."/>
            <person name="Oguchi A."/>
        </authorList>
    </citation>
    <scope>NUCLEOTIDE SEQUENCE [LARGE SCALE GENOMIC DNA]</scope>
    <source>
        <strain evidence="2 3">NBRC 16266</strain>
    </source>
</reference>
<keyword evidence="2" id="KW-0378">Hydrolase</keyword>
<evidence type="ECO:0000313" key="2">
    <source>
        <dbReference type="EMBL" id="GES14732.1"/>
    </source>
</evidence>
<dbReference type="Proteomes" id="UP000331127">
    <property type="component" value="Unassembled WGS sequence"/>
</dbReference>
<evidence type="ECO:0000259" key="1">
    <source>
        <dbReference type="Pfam" id="PF12697"/>
    </source>
</evidence>
<keyword evidence="3" id="KW-1185">Reference proteome</keyword>
<dbReference type="InterPro" id="IPR050266">
    <property type="entry name" value="AB_hydrolase_sf"/>
</dbReference>
<gene>
    <name evidence="2" type="ORF">Amac_083290</name>
</gene>
<evidence type="ECO:0000313" key="3">
    <source>
        <dbReference type="Proteomes" id="UP000331127"/>
    </source>
</evidence>
<dbReference type="PANTHER" id="PTHR43798:SF33">
    <property type="entry name" value="HYDROLASE, PUTATIVE (AFU_ORTHOLOGUE AFUA_2G14860)-RELATED"/>
    <property type="match status" value="1"/>
</dbReference>
<dbReference type="InterPro" id="IPR029058">
    <property type="entry name" value="AB_hydrolase_fold"/>
</dbReference>
<proteinExistence type="predicted"/>
<dbReference type="OrthoDB" id="495620at2"/>
<name>A0A5M3X2A8_9ACTN</name>
<dbReference type="GO" id="GO:0016020">
    <property type="term" value="C:membrane"/>
    <property type="evidence" value="ECO:0007669"/>
    <property type="project" value="TreeGrafter"/>
</dbReference>